<dbReference type="SUPFAM" id="SSF46785">
    <property type="entry name" value="Winged helix' DNA-binding domain"/>
    <property type="match status" value="1"/>
</dbReference>
<dbReference type="RefSeq" id="WP_245808577.1">
    <property type="nucleotide sequence ID" value="NZ_FWWU01000010.1"/>
</dbReference>
<reference evidence="1 2" key="1">
    <citation type="submission" date="2017-04" db="EMBL/GenBank/DDBJ databases">
        <authorList>
            <person name="Afonso C.L."/>
            <person name="Miller P.J."/>
            <person name="Scott M.A."/>
            <person name="Spackman E."/>
            <person name="Goraichik I."/>
            <person name="Dimitrov K.M."/>
            <person name="Suarez D.L."/>
            <person name="Swayne D.E."/>
        </authorList>
    </citation>
    <scope>NUCLEOTIDE SEQUENCE [LARGE SCALE GENOMIC DNA]</scope>
    <source>
        <strain evidence="1 2">KR-140</strain>
    </source>
</reference>
<dbReference type="InterPro" id="IPR036388">
    <property type="entry name" value="WH-like_DNA-bd_sf"/>
</dbReference>
<proteinExistence type="predicted"/>
<evidence type="ECO:0000313" key="2">
    <source>
        <dbReference type="Proteomes" id="UP000192582"/>
    </source>
</evidence>
<dbReference type="AlphaFoldDB" id="A0A1W1VVF9"/>
<keyword evidence="2" id="KW-1185">Reference proteome</keyword>
<name>A0A1W1VVF9_9DEIO</name>
<dbReference type="Proteomes" id="UP000192582">
    <property type="component" value="Unassembled WGS sequence"/>
</dbReference>
<gene>
    <name evidence="1" type="ORF">SAMN00790413_06336</name>
</gene>
<sequence>MTDRHGSSEQDVEILTDERRAEVVTDREQLRLLAPFMGQERTVSQVAAHLGLSVTATYKAVARFVGLGLLRETRREARPGRALRYYRAPAAFFTPFSVRPLEQIGQHNRSAHLQRFERQFARTMRRDLHGPWGALTRALPSGETFYDLATVDGHSWNPLDDASPLVLSGWNLLTLPRAEARALQRELMAVVRPYLNRQAKGDTYLLGVFLTPDNGEH</sequence>
<dbReference type="Gene3D" id="1.10.10.10">
    <property type="entry name" value="Winged helix-like DNA-binding domain superfamily/Winged helix DNA-binding domain"/>
    <property type="match status" value="1"/>
</dbReference>
<dbReference type="InterPro" id="IPR036390">
    <property type="entry name" value="WH_DNA-bd_sf"/>
</dbReference>
<organism evidence="1 2">
    <name type="scientific">Deinococcus hopiensis KR-140</name>
    <dbReference type="NCBI Taxonomy" id="695939"/>
    <lineage>
        <taxon>Bacteria</taxon>
        <taxon>Thermotogati</taxon>
        <taxon>Deinococcota</taxon>
        <taxon>Deinococci</taxon>
        <taxon>Deinococcales</taxon>
        <taxon>Deinococcaceae</taxon>
        <taxon>Deinococcus</taxon>
    </lineage>
</organism>
<accession>A0A1W1VVF9</accession>
<protein>
    <submittedName>
        <fullName evidence="1">Leucine-zipper of insertion element IS481</fullName>
    </submittedName>
</protein>
<evidence type="ECO:0000313" key="1">
    <source>
        <dbReference type="EMBL" id="SMB97091.1"/>
    </source>
</evidence>
<dbReference type="EMBL" id="FWWU01000010">
    <property type="protein sequence ID" value="SMB97091.1"/>
    <property type="molecule type" value="Genomic_DNA"/>
</dbReference>